<dbReference type="InterPro" id="IPR008928">
    <property type="entry name" value="6-hairpin_glycosidase_sf"/>
</dbReference>
<dbReference type="InterPro" id="IPR053169">
    <property type="entry name" value="MUG_Protein"/>
</dbReference>
<keyword evidence="2" id="KW-1185">Reference proteome</keyword>
<gene>
    <name evidence="1" type="ORF">HLB23_02070</name>
</gene>
<dbReference type="GO" id="GO:0005975">
    <property type="term" value="P:carbohydrate metabolic process"/>
    <property type="evidence" value="ECO:0007669"/>
    <property type="project" value="InterPro"/>
</dbReference>
<sequence>MDRQHTGVSRRHVLLAAGSSLAITALTRPAPTGGITRDVSPYAAGTEASGRRADLAEQAIVRRHVRSLWGRPGVRLGTVVWPSSSADLSFLKWCYWWQAHLLDCAVDAAHRARDPERIDRVAALAWGIRTRNLSGWTNRYYDDMGWLAIALERADRLLDIRFGDAVGDLRDALIDGWNPVVGAVPWRFGDDYYNAPAIGPTGIAFARLGELSRAGQLADFLHTRLRDPDSGLILDGVHEPGGQVNRTALTYCQGVAIGLETELAVRTGESGHRRRVTELVTSTGPGLTHAGVIVAVDGNDSGLFMGILARYLAEAALALGDTTAARIVHDSARAAWENRAEVDGLPLFGVDWSRPVTVRGIPQLVAQLVLPTASPSENLSPDLSVQLSGWMLLEADYRLTAAGL</sequence>
<dbReference type="RefSeq" id="WP_084521188.1">
    <property type="nucleotide sequence ID" value="NZ_JABELX010000001.1"/>
</dbReference>
<dbReference type="Proteomes" id="UP000586827">
    <property type="component" value="Unassembled WGS sequence"/>
</dbReference>
<dbReference type="PANTHER" id="PTHR47791:SF3">
    <property type="entry name" value="MEIOTICALLY UP-REGULATED GENE 191 PROTEIN"/>
    <property type="match status" value="1"/>
</dbReference>
<dbReference type="Gene3D" id="1.50.10.20">
    <property type="match status" value="1"/>
</dbReference>
<proteinExistence type="predicted"/>
<dbReference type="EMBL" id="JABELX010000001">
    <property type="protein sequence ID" value="NNH68677.1"/>
    <property type="molecule type" value="Genomic_DNA"/>
</dbReference>
<dbReference type="PANTHER" id="PTHR47791">
    <property type="entry name" value="MEIOTICALLY UP-REGULATED GENE 191 PROTEIN"/>
    <property type="match status" value="1"/>
</dbReference>
<organism evidence="1 2">
    <name type="scientific">Nocardia uniformis</name>
    <dbReference type="NCBI Taxonomy" id="53432"/>
    <lineage>
        <taxon>Bacteria</taxon>
        <taxon>Bacillati</taxon>
        <taxon>Actinomycetota</taxon>
        <taxon>Actinomycetes</taxon>
        <taxon>Mycobacteriales</taxon>
        <taxon>Nocardiaceae</taxon>
        <taxon>Nocardia</taxon>
    </lineage>
</organism>
<evidence type="ECO:0000313" key="1">
    <source>
        <dbReference type="EMBL" id="NNH68677.1"/>
    </source>
</evidence>
<evidence type="ECO:0000313" key="2">
    <source>
        <dbReference type="Proteomes" id="UP000586827"/>
    </source>
</evidence>
<dbReference type="PIRSF" id="PIRSF021505">
    <property type="entry name" value="O_gly_hdrol"/>
    <property type="match status" value="1"/>
</dbReference>
<dbReference type="Pfam" id="PF03663">
    <property type="entry name" value="Glyco_hydro_76"/>
    <property type="match status" value="1"/>
</dbReference>
<protein>
    <submittedName>
        <fullName evidence="1">Fructose-bisphosphate aldolase</fullName>
    </submittedName>
</protein>
<dbReference type="AlphaFoldDB" id="A0A849BYC7"/>
<reference evidence="1 2" key="1">
    <citation type="submission" date="2020-05" db="EMBL/GenBank/DDBJ databases">
        <title>MicrobeNet Type strains.</title>
        <authorList>
            <person name="Nicholson A.C."/>
        </authorList>
    </citation>
    <scope>NUCLEOTIDE SEQUENCE [LARGE SCALE GENOMIC DNA]</scope>
    <source>
        <strain evidence="1 2">JCM 3224</strain>
    </source>
</reference>
<dbReference type="InterPro" id="IPR014512">
    <property type="entry name" value="O_gly_hydro"/>
</dbReference>
<dbReference type="InterPro" id="IPR005198">
    <property type="entry name" value="Glyco_hydro_76"/>
</dbReference>
<dbReference type="SUPFAM" id="SSF48208">
    <property type="entry name" value="Six-hairpin glycosidases"/>
    <property type="match status" value="1"/>
</dbReference>
<name>A0A849BYC7_9NOCA</name>
<accession>A0A849BYC7</accession>
<comment type="caution">
    <text evidence="1">The sequence shown here is derived from an EMBL/GenBank/DDBJ whole genome shotgun (WGS) entry which is preliminary data.</text>
</comment>